<name>A0A922MJQ4_SPOEX</name>
<evidence type="ECO:0000313" key="2">
    <source>
        <dbReference type="Proteomes" id="UP000814243"/>
    </source>
</evidence>
<organism evidence="1 2">
    <name type="scientific">Spodoptera exigua</name>
    <name type="common">Beet armyworm</name>
    <name type="synonym">Noctua fulgens</name>
    <dbReference type="NCBI Taxonomy" id="7107"/>
    <lineage>
        <taxon>Eukaryota</taxon>
        <taxon>Metazoa</taxon>
        <taxon>Ecdysozoa</taxon>
        <taxon>Arthropoda</taxon>
        <taxon>Hexapoda</taxon>
        <taxon>Insecta</taxon>
        <taxon>Pterygota</taxon>
        <taxon>Neoptera</taxon>
        <taxon>Endopterygota</taxon>
        <taxon>Lepidoptera</taxon>
        <taxon>Glossata</taxon>
        <taxon>Ditrysia</taxon>
        <taxon>Noctuoidea</taxon>
        <taxon>Noctuidae</taxon>
        <taxon>Amphipyrinae</taxon>
        <taxon>Spodoptera</taxon>
    </lineage>
</organism>
<sequence length="282" mass="32344">MAPSPLCAGCHQKTLMKESIPCSMCKCRYDFDCAGISKDFFNKKMTVAQKSTWQCPSCMCKMPKNDNTNTPISASRHLTDLSDGGNVTTMKITTPPNEDSVSFDDSNIVGDTQITQKTPVKISMQNLSELVMSRLKENNKTLVEELQNTIHTEINKAIAELRQDFDYKTRTLTQQNKERKQELDIVTTKLKYLETENTILKQQILELSSQNFKNANFQESNMRKVVLYGLADYTRESESDLYNRLIELFYDITNVDLSGYIEDIYRIGRKNTKNRPLVIELI</sequence>
<dbReference type="EMBL" id="JACEFF010000437">
    <property type="protein sequence ID" value="KAH9637776.1"/>
    <property type="molecule type" value="Genomic_DNA"/>
</dbReference>
<dbReference type="AlphaFoldDB" id="A0A922MJQ4"/>
<comment type="caution">
    <text evidence="1">The sequence shown here is derived from an EMBL/GenBank/DDBJ whole genome shotgun (WGS) entry which is preliminary data.</text>
</comment>
<accession>A0A922MJQ4</accession>
<dbReference type="CDD" id="cd15489">
    <property type="entry name" value="PHD_SF"/>
    <property type="match status" value="1"/>
</dbReference>
<protein>
    <recommendedName>
        <fullName evidence="3">Zinc finger PHD-type domain-containing protein</fullName>
    </recommendedName>
</protein>
<evidence type="ECO:0008006" key="3">
    <source>
        <dbReference type="Google" id="ProtNLM"/>
    </source>
</evidence>
<reference evidence="1" key="1">
    <citation type="journal article" date="2021" name="G3 (Bethesda)">
        <title>Genome and transcriptome analysis of the beet armyworm Spodoptera exigua reveals targets for pest control. .</title>
        <authorList>
            <person name="Simon S."/>
            <person name="Breeschoten T."/>
            <person name="Jansen H.J."/>
            <person name="Dirks R.P."/>
            <person name="Schranz M.E."/>
            <person name="Ros V.I.D."/>
        </authorList>
    </citation>
    <scope>NUCLEOTIDE SEQUENCE</scope>
    <source>
        <strain evidence="1">TB_SE_WUR_2020</strain>
    </source>
</reference>
<dbReference type="InterPro" id="IPR011011">
    <property type="entry name" value="Znf_FYVE_PHD"/>
</dbReference>
<proteinExistence type="predicted"/>
<gene>
    <name evidence="1" type="ORF">HF086_007805</name>
</gene>
<feature type="non-terminal residue" evidence="1">
    <location>
        <position position="282"/>
    </location>
</feature>
<dbReference type="SUPFAM" id="SSF57903">
    <property type="entry name" value="FYVE/PHD zinc finger"/>
    <property type="match status" value="1"/>
</dbReference>
<evidence type="ECO:0000313" key="1">
    <source>
        <dbReference type="EMBL" id="KAH9637776.1"/>
    </source>
</evidence>
<dbReference type="Proteomes" id="UP000814243">
    <property type="component" value="Unassembled WGS sequence"/>
</dbReference>